<dbReference type="Gene3D" id="3.40.50.720">
    <property type="entry name" value="NAD(P)-binding Rossmann-like Domain"/>
    <property type="match status" value="2"/>
</dbReference>
<evidence type="ECO:0000313" key="4">
    <source>
        <dbReference type="Proteomes" id="UP000799118"/>
    </source>
</evidence>
<dbReference type="InterPro" id="IPR002052">
    <property type="entry name" value="DNA_methylase_N6_adenine_CS"/>
</dbReference>
<evidence type="ECO:0000313" key="3">
    <source>
        <dbReference type="EMBL" id="KAE9389481.1"/>
    </source>
</evidence>
<reference evidence="3" key="1">
    <citation type="journal article" date="2019" name="Environ. Microbiol.">
        <title>Fungal ecological strategies reflected in gene transcription - a case study of two litter decomposers.</title>
        <authorList>
            <person name="Barbi F."/>
            <person name="Kohler A."/>
            <person name="Barry K."/>
            <person name="Baskaran P."/>
            <person name="Daum C."/>
            <person name="Fauchery L."/>
            <person name="Ihrmark K."/>
            <person name="Kuo A."/>
            <person name="LaButti K."/>
            <person name="Lipzen A."/>
            <person name="Morin E."/>
            <person name="Grigoriev I.V."/>
            <person name="Henrissat B."/>
            <person name="Lindahl B."/>
            <person name="Martin F."/>
        </authorList>
    </citation>
    <scope>NUCLEOTIDE SEQUENCE</scope>
    <source>
        <strain evidence="3">JB14</strain>
    </source>
</reference>
<dbReference type="Proteomes" id="UP000799118">
    <property type="component" value="Unassembled WGS sequence"/>
</dbReference>
<protein>
    <submittedName>
        <fullName evidence="3">NAD(P)-binding protein</fullName>
    </submittedName>
</protein>
<dbReference type="OrthoDB" id="2735536at2759"/>
<dbReference type="PANTHER" id="PTHR10366:SF564">
    <property type="entry name" value="STEROL-4-ALPHA-CARBOXYLATE 3-DEHYDROGENASE, DECARBOXYLATING"/>
    <property type="match status" value="1"/>
</dbReference>
<gene>
    <name evidence="3" type="ORF">BT96DRAFT_960022</name>
</gene>
<dbReference type="PROSITE" id="PS00092">
    <property type="entry name" value="N6_MTASE"/>
    <property type="match status" value="1"/>
</dbReference>
<comment type="similarity">
    <text evidence="2">Belongs to the NAD(P)-dependent epimerase/dehydratase family. Dihydroflavonol-4-reductase subfamily.</text>
</comment>
<dbReference type="InterPro" id="IPR050425">
    <property type="entry name" value="NAD(P)_dehydrat-like"/>
</dbReference>
<organism evidence="3 4">
    <name type="scientific">Gymnopus androsaceus JB14</name>
    <dbReference type="NCBI Taxonomy" id="1447944"/>
    <lineage>
        <taxon>Eukaryota</taxon>
        <taxon>Fungi</taxon>
        <taxon>Dikarya</taxon>
        <taxon>Basidiomycota</taxon>
        <taxon>Agaricomycotina</taxon>
        <taxon>Agaricomycetes</taxon>
        <taxon>Agaricomycetidae</taxon>
        <taxon>Agaricales</taxon>
        <taxon>Marasmiineae</taxon>
        <taxon>Omphalotaceae</taxon>
        <taxon>Gymnopus</taxon>
    </lineage>
</organism>
<proteinExistence type="inferred from homology"/>
<dbReference type="EMBL" id="ML769695">
    <property type="protein sequence ID" value="KAE9389481.1"/>
    <property type="molecule type" value="Genomic_DNA"/>
</dbReference>
<accession>A0A6A4GUQ6</accession>
<keyword evidence="4" id="KW-1185">Reference proteome</keyword>
<dbReference type="GO" id="GO:0016616">
    <property type="term" value="F:oxidoreductase activity, acting on the CH-OH group of donors, NAD or NADP as acceptor"/>
    <property type="evidence" value="ECO:0007669"/>
    <property type="project" value="TreeGrafter"/>
</dbReference>
<name>A0A6A4GUQ6_9AGAR</name>
<sequence length="270" mass="30381">MPTIPSGSKVLITGVKGYIASWICAVQSAEKGTWMREIFQEYADKLEFIVVLDITKDGAFNQAVIDVDAIIHTASPVNLNTDDPQVVMVHLEPQMFSEADWGEQAVAEVERDGRNALPMSKYQASKMLAERAAWKFFEDNKDSLKWDLVVFNPPFVFGPIMHDVPIPFALNESAALIYNLMQPDAGGNSSEELHIGNCWIDMQDLGEAHVLALEKEGVVNKRILICAGGFVCKSWISDFFYSHDRADSKLYHTKEETLKDTSADYEVRRW</sequence>
<dbReference type="GO" id="GO:0003676">
    <property type="term" value="F:nucleic acid binding"/>
    <property type="evidence" value="ECO:0007669"/>
    <property type="project" value="InterPro"/>
</dbReference>
<dbReference type="AlphaFoldDB" id="A0A6A4GUQ6"/>
<evidence type="ECO:0000256" key="1">
    <source>
        <dbReference type="ARBA" id="ARBA00023002"/>
    </source>
</evidence>
<dbReference type="GO" id="GO:0032259">
    <property type="term" value="P:methylation"/>
    <property type="evidence" value="ECO:0007669"/>
    <property type="project" value="InterPro"/>
</dbReference>
<evidence type="ECO:0000256" key="2">
    <source>
        <dbReference type="ARBA" id="ARBA00023445"/>
    </source>
</evidence>
<dbReference type="InterPro" id="IPR036291">
    <property type="entry name" value="NAD(P)-bd_dom_sf"/>
</dbReference>
<dbReference type="GO" id="GO:0008168">
    <property type="term" value="F:methyltransferase activity"/>
    <property type="evidence" value="ECO:0007669"/>
    <property type="project" value="InterPro"/>
</dbReference>
<dbReference type="PANTHER" id="PTHR10366">
    <property type="entry name" value="NAD DEPENDENT EPIMERASE/DEHYDRATASE"/>
    <property type="match status" value="1"/>
</dbReference>
<keyword evidence="1" id="KW-0560">Oxidoreductase</keyword>
<dbReference type="SUPFAM" id="SSF51735">
    <property type="entry name" value="NAD(P)-binding Rossmann-fold domains"/>
    <property type="match status" value="1"/>
</dbReference>